<name>A0ABW2BYN0_9PSEU</name>
<evidence type="ECO:0000256" key="3">
    <source>
        <dbReference type="SAM" id="MobiDB-lite"/>
    </source>
</evidence>
<accession>A0ABW2BYN0</accession>
<dbReference type="SUPFAM" id="SSF116734">
    <property type="entry name" value="DNA methylase specificity domain"/>
    <property type="match status" value="1"/>
</dbReference>
<evidence type="ECO:0000256" key="2">
    <source>
        <dbReference type="ARBA" id="ARBA00023125"/>
    </source>
</evidence>
<dbReference type="Proteomes" id="UP001596337">
    <property type="component" value="Unassembled WGS sequence"/>
</dbReference>
<protein>
    <recommendedName>
        <fullName evidence="6">Type I restriction modification DNA specificity domain-containing protein</fullName>
    </recommendedName>
</protein>
<keyword evidence="2" id="KW-0238">DNA-binding</keyword>
<reference evidence="5" key="1">
    <citation type="journal article" date="2019" name="Int. J. Syst. Evol. Microbiol.">
        <title>The Global Catalogue of Microorganisms (GCM) 10K type strain sequencing project: providing services to taxonomists for standard genome sequencing and annotation.</title>
        <authorList>
            <consortium name="The Broad Institute Genomics Platform"/>
            <consortium name="The Broad Institute Genome Sequencing Center for Infectious Disease"/>
            <person name="Wu L."/>
            <person name="Ma J."/>
        </authorList>
    </citation>
    <scope>NUCLEOTIDE SEQUENCE [LARGE SCALE GENOMIC DNA]</scope>
    <source>
        <strain evidence="5">KCTC 32255</strain>
    </source>
</reference>
<evidence type="ECO:0000313" key="5">
    <source>
        <dbReference type="Proteomes" id="UP001596337"/>
    </source>
</evidence>
<gene>
    <name evidence="4" type="ORF">ACFQGD_13735</name>
</gene>
<comment type="caution">
    <text evidence="4">The sequence shown here is derived from an EMBL/GenBank/DDBJ whole genome shotgun (WGS) entry which is preliminary data.</text>
</comment>
<dbReference type="InterPro" id="IPR044946">
    <property type="entry name" value="Restrct_endonuc_typeI_TRD_sf"/>
</dbReference>
<sequence length="200" mass="21734">MSWRTATVADLLRGGALTLYRATPTREAVSRDAGEPPSVLTQHDVRTGEPPSGSLHGKPVDKLVPIEVGDVLLPETLHHVGPVTARVADEHDAGSVLGPHLFLLRPDPERLDSYFLAGFLSADQNIHGAAVGSSIQRIDIRRLRLPLIPMERQRRYGHTFRRVHAMRSAANLAAKIAQDLADHWALGLTSGALLPPLDDP</sequence>
<dbReference type="EMBL" id="JBHSXX010000001">
    <property type="protein sequence ID" value="MFC6868201.1"/>
    <property type="molecule type" value="Genomic_DNA"/>
</dbReference>
<keyword evidence="5" id="KW-1185">Reference proteome</keyword>
<proteinExistence type="predicted"/>
<dbReference type="RefSeq" id="WP_345398020.1">
    <property type="nucleotide sequence ID" value="NZ_BAABLA010000028.1"/>
</dbReference>
<dbReference type="Gene3D" id="3.90.220.20">
    <property type="entry name" value="DNA methylase specificity domains"/>
    <property type="match status" value="1"/>
</dbReference>
<feature type="region of interest" description="Disordered" evidence="3">
    <location>
        <begin position="25"/>
        <end position="60"/>
    </location>
</feature>
<evidence type="ECO:0008006" key="6">
    <source>
        <dbReference type="Google" id="ProtNLM"/>
    </source>
</evidence>
<evidence type="ECO:0000256" key="1">
    <source>
        <dbReference type="ARBA" id="ARBA00022747"/>
    </source>
</evidence>
<organism evidence="4 5">
    <name type="scientific">Haloechinothrix salitolerans</name>
    <dbReference type="NCBI Taxonomy" id="926830"/>
    <lineage>
        <taxon>Bacteria</taxon>
        <taxon>Bacillati</taxon>
        <taxon>Actinomycetota</taxon>
        <taxon>Actinomycetes</taxon>
        <taxon>Pseudonocardiales</taxon>
        <taxon>Pseudonocardiaceae</taxon>
        <taxon>Haloechinothrix</taxon>
    </lineage>
</organism>
<keyword evidence="1" id="KW-0680">Restriction system</keyword>
<evidence type="ECO:0000313" key="4">
    <source>
        <dbReference type="EMBL" id="MFC6868201.1"/>
    </source>
</evidence>